<evidence type="ECO:0000256" key="4">
    <source>
        <dbReference type="ARBA" id="ARBA00022630"/>
    </source>
</evidence>
<evidence type="ECO:0000256" key="10">
    <source>
        <dbReference type="ARBA" id="ARBA00048540"/>
    </source>
</evidence>
<dbReference type="SUPFAM" id="SSF143631">
    <property type="entry name" value="ApbE-like"/>
    <property type="match status" value="1"/>
</dbReference>
<evidence type="ECO:0000256" key="5">
    <source>
        <dbReference type="ARBA" id="ARBA00022679"/>
    </source>
</evidence>
<name>A0A1M4TQA5_9BURK</name>
<dbReference type="PANTHER" id="PTHR30040">
    <property type="entry name" value="THIAMINE BIOSYNTHESIS LIPOPROTEIN APBE"/>
    <property type="match status" value="1"/>
</dbReference>
<organism evidence="12 13">
    <name type="scientific">Lampropedia hyalina DSM 16112</name>
    <dbReference type="NCBI Taxonomy" id="1122156"/>
    <lineage>
        <taxon>Bacteria</taxon>
        <taxon>Pseudomonadati</taxon>
        <taxon>Pseudomonadota</taxon>
        <taxon>Betaproteobacteria</taxon>
        <taxon>Burkholderiales</taxon>
        <taxon>Comamonadaceae</taxon>
        <taxon>Lampropedia</taxon>
    </lineage>
</organism>
<gene>
    <name evidence="12" type="ORF">SAMN02745117_00323</name>
</gene>
<dbReference type="PANTHER" id="PTHR30040:SF2">
    <property type="entry name" value="FAD:PROTEIN FMN TRANSFERASE"/>
    <property type="match status" value="1"/>
</dbReference>
<keyword evidence="12" id="KW-0449">Lipoprotein</keyword>
<dbReference type="Gene3D" id="3.10.520.10">
    <property type="entry name" value="ApbE-like domains"/>
    <property type="match status" value="1"/>
</dbReference>
<evidence type="ECO:0000256" key="11">
    <source>
        <dbReference type="SAM" id="MobiDB-lite"/>
    </source>
</evidence>
<dbReference type="EC" id="2.7.1.180" evidence="2"/>
<keyword evidence="5" id="KW-0808">Transferase</keyword>
<dbReference type="GO" id="GO:0016740">
    <property type="term" value="F:transferase activity"/>
    <property type="evidence" value="ECO:0007669"/>
    <property type="project" value="UniProtKB-KW"/>
</dbReference>
<evidence type="ECO:0000256" key="2">
    <source>
        <dbReference type="ARBA" id="ARBA00011955"/>
    </source>
</evidence>
<keyword evidence="7" id="KW-0274">FAD</keyword>
<dbReference type="EMBL" id="FQUZ01000003">
    <property type="protein sequence ID" value="SHE46641.1"/>
    <property type="molecule type" value="Genomic_DNA"/>
</dbReference>
<proteinExistence type="predicted"/>
<protein>
    <recommendedName>
        <fullName evidence="3">FAD:protein FMN transferase</fullName>
        <ecNumber evidence="2">2.7.1.180</ecNumber>
    </recommendedName>
    <alternativeName>
        <fullName evidence="9">Flavin transferase</fullName>
    </alternativeName>
</protein>
<dbReference type="Pfam" id="PF02424">
    <property type="entry name" value="ApbE"/>
    <property type="match status" value="1"/>
</dbReference>
<keyword evidence="8" id="KW-0460">Magnesium</keyword>
<evidence type="ECO:0000256" key="6">
    <source>
        <dbReference type="ARBA" id="ARBA00022723"/>
    </source>
</evidence>
<dbReference type="GO" id="GO:0046872">
    <property type="term" value="F:metal ion binding"/>
    <property type="evidence" value="ECO:0007669"/>
    <property type="project" value="UniProtKB-KW"/>
</dbReference>
<evidence type="ECO:0000256" key="9">
    <source>
        <dbReference type="ARBA" id="ARBA00031306"/>
    </source>
</evidence>
<dbReference type="STRING" id="1122156.SAMN02745117_00323"/>
<keyword evidence="4" id="KW-0285">Flavoprotein</keyword>
<evidence type="ECO:0000256" key="8">
    <source>
        <dbReference type="ARBA" id="ARBA00022842"/>
    </source>
</evidence>
<evidence type="ECO:0000256" key="7">
    <source>
        <dbReference type="ARBA" id="ARBA00022827"/>
    </source>
</evidence>
<comment type="cofactor">
    <cofactor evidence="1">
        <name>Mg(2+)</name>
        <dbReference type="ChEBI" id="CHEBI:18420"/>
    </cofactor>
</comment>
<dbReference type="AlphaFoldDB" id="A0A1M4TQA5"/>
<keyword evidence="13" id="KW-1185">Reference proteome</keyword>
<comment type="catalytic activity">
    <reaction evidence="10">
        <text>L-threonyl-[protein] + FAD = FMN-L-threonyl-[protein] + AMP + H(+)</text>
        <dbReference type="Rhea" id="RHEA:36847"/>
        <dbReference type="Rhea" id="RHEA-COMP:11060"/>
        <dbReference type="Rhea" id="RHEA-COMP:11061"/>
        <dbReference type="ChEBI" id="CHEBI:15378"/>
        <dbReference type="ChEBI" id="CHEBI:30013"/>
        <dbReference type="ChEBI" id="CHEBI:57692"/>
        <dbReference type="ChEBI" id="CHEBI:74257"/>
        <dbReference type="ChEBI" id="CHEBI:456215"/>
        <dbReference type="EC" id="2.7.1.180"/>
    </reaction>
</comment>
<dbReference type="RefSeq" id="WP_084522663.1">
    <property type="nucleotide sequence ID" value="NZ_FQUZ01000003.1"/>
</dbReference>
<accession>A0A1M4TQA5</accession>
<dbReference type="InterPro" id="IPR024932">
    <property type="entry name" value="ApbE"/>
</dbReference>
<keyword evidence="6" id="KW-0479">Metal-binding</keyword>
<evidence type="ECO:0000256" key="3">
    <source>
        <dbReference type="ARBA" id="ARBA00016337"/>
    </source>
</evidence>
<evidence type="ECO:0000313" key="13">
    <source>
        <dbReference type="Proteomes" id="UP000184327"/>
    </source>
</evidence>
<dbReference type="OrthoDB" id="9778595at2"/>
<dbReference type="InterPro" id="IPR003374">
    <property type="entry name" value="ApbE-like_sf"/>
</dbReference>
<sequence>MAPNRVFIPPLEELARQWRTPPVAPLPLHPHHLQGSALGTDWSLHAFVPAHLGSEWLRACIRQETERAVARFSLWSEHSEITRFNTARAGEAVPFSPDGFAVLQHSLSLAATTDGAVDCTLGALTALWGFGPRGAPAAPPTPADIRTALHPSGWQRLQGHTDAQRHCITQPGSLLLDLNGIAKGWCVDQISSRLCREGVTCHLIELGGEAKAVGLKPDRQPWWVELEAIAGDPGPRSLVALCDMAIATSGDTRRYLEHAGTRYAHTLDGHNGQPVQGVAAVSVLHPSAMLADAWATALTVLAGRNPAQALHTATQQQLAARLLLRPANGAPDQPLHEHLSPRLAAMLDDTP</sequence>
<feature type="region of interest" description="Disordered" evidence="11">
    <location>
        <begin position="329"/>
        <end position="351"/>
    </location>
</feature>
<dbReference type="Proteomes" id="UP000184327">
    <property type="component" value="Unassembled WGS sequence"/>
</dbReference>
<evidence type="ECO:0000256" key="1">
    <source>
        <dbReference type="ARBA" id="ARBA00001946"/>
    </source>
</evidence>
<reference evidence="12 13" key="1">
    <citation type="submission" date="2016-11" db="EMBL/GenBank/DDBJ databases">
        <authorList>
            <person name="Jaros S."/>
            <person name="Januszkiewicz K."/>
            <person name="Wedrychowicz H."/>
        </authorList>
    </citation>
    <scope>NUCLEOTIDE SEQUENCE [LARGE SCALE GENOMIC DNA]</scope>
    <source>
        <strain evidence="12 13">DSM 16112</strain>
    </source>
</reference>
<evidence type="ECO:0000313" key="12">
    <source>
        <dbReference type="EMBL" id="SHE46641.1"/>
    </source>
</evidence>